<evidence type="ECO:0000313" key="5">
    <source>
        <dbReference type="Proteomes" id="UP001632038"/>
    </source>
</evidence>
<keyword evidence="3" id="KW-0812">Transmembrane</keyword>
<evidence type="ECO:0000313" key="4">
    <source>
        <dbReference type="EMBL" id="KAL3636804.1"/>
    </source>
</evidence>
<evidence type="ECO:0008006" key="6">
    <source>
        <dbReference type="Google" id="ProtNLM"/>
    </source>
</evidence>
<protein>
    <recommendedName>
        <fullName evidence="6">Protein NDR1-like</fullName>
    </recommendedName>
</protein>
<dbReference type="PANTHER" id="PTHR31415">
    <property type="entry name" value="OS05G0367900 PROTEIN"/>
    <property type="match status" value="1"/>
</dbReference>
<feature type="transmembrane region" description="Helical" evidence="3">
    <location>
        <begin position="6"/>
        <end position="29"/>
    </location>
</feature>
<organism evidence="4 5">
    <name type="scientific">Castilleja foliolosa</name>
    <dbReference type="NCBI Taxonomy" id="1961234"/>
    <lineage>
        <taxon>Eukaryota</taxon>
        <taxon>Viridiplantae</taxon>
        <taxon>Streptophyta</taxon>
        <taxon>Embryophyta</taxon>
        <taxon>Tracheophyta</taxon>
        <taxon>Spermatophyta</taxon>
        <taxon>Magnoliopsida</taxon>
        <taxon>eudicotyledons</taxon>
        <taxon>Gunneridae</taxon>
        <taxon>Pentapetalae</taxon>
        <taxon>asterids</taxon>
        <taxon>lamiids</taxon>
        <taxon>Lamiales</taxon>
        <taxon>Orobanchaceae</taxon>
        <taxon>Pedicularideae</taxon>
        <taxon>Castillejinae</taxon>
        <taxon>Castilleja</taxon>
    </lineage>
</organism>
<accession>A0ABD3D6G3</accession>
<dbReference type="GO" id="GO:0016020">
    <property type="term" value="C:membrane"/>
    <property type="evidence" value="ECO:0007669"/>
    <property type="project" value="UniProtKB-SubCell"/>
</dbReference>
<proteinExistence type="predicted"/>
<feature type="transmembrane region" description="Helical" evidence="3">
    <location>
        <begin position="194"/>
        <end position="212"/>
    </location>
</feature>
<dbReference type="PANTHER" id="PTHR31415:SF52">
    <property type="entry name" value="LATE EMBRYOGENESIS ABUNDANT (LEA) HYDROXYPROLINE-RICH GLYCOPROTEIN FAMILY-RELATED"/>
    <property type="match status" value="1"/>
</dbReference>
<dbReference type="InterPro" id="IPR044839">
    <property type="entry name" value="NDR1-like"/>
</dbReference>
<reference evidence="5" key="1">
    <citation type="journal article" date="2024" name="IScience">
        <title>Strigolactones Initiate the Formation of Haustorium-like Structures in Castilleja.</title>
        <authorList>
            <person name="Buerger M."/>
            <person name="Peterson D."/>
            <person name="Chory J."/>
        </authorList>
    </citation>
    <scope>NUCLEOTIDE SEQUENCE [LARGE SCALE GENOMIC DNA]</scope>
</reference>
<comment type="subcellular location">
    <subcellularLocation>
        <location evidence="1">Membrane</location>
    </subcellularLocation>
</comment>
<name>A0ABD3D6G3_9LAMI</name>
<evidence type="ECO:0000256" key="1">
    <source>
        <dbReference type="ARBA" id="ARBA00004370"/>
    </source>
</evidence>
<evidence type="ECO:0000256" key="3">
    <source>
        <dbReference type="SAM" id="Phobius"/>
    </source>
</evidence>
<dbReference type="Proteomes" id="UP001632038">
    <property type="component" value="Unassembled WGS sequence"/>
</dbReference>
<dbReference type="AlphaFoldDB" id="A0ABD3D6G3"/>
<comment type="caution">
    <text evidence="4">The sequence shown here is derived from an EMBL/GenBank/DDBJ whole genome shotgun (WGS) entry which is preliminary data.</text>
</comment>
<keyword evidence="5" id="KW-1185">Reference proteome</keyword>
<keyword evidence="3" id="KW-1133">Transmembrane helix</keyword>
<keyword evidence="2 3" id="KW-0472">Membrane</keyword>
<gene>
    <name evidence="4" type="ORF">CASFOL_019103</name>
</gene>
<sequence length="213" mass="23714">MAEHGRGGIASCCCSFIFTSGLTALFMWLSLRTSKPTCTIQRFYVPALNKSQNSTSNHTITFDLKLDNGMKDKGVHYDNINLNFSYQNGSALLIANYTVTGFYQGHGKKATRKNLAVDGGAVPWEAAVNAVLNGSTVDFRVDLATRVRYKIMFWNTKRERVVVHGDVEVDSSGEKAKKKKKGVKLKSKSSELRGHWVSLWIVAVFTFLVILLQ</sequence>
<evidence type="ECO:0000256" key="2">
    <source>
        <dbReference type="ARBA" id="ARBA00023136"/>
    </source>
</evidence>
<dbReference type="EMBL" id="JAVIJP010000026">
    <property type="protein sequence ID" value="KAL3636804.1"/>
    <property type="molecule type" value="Genomic_DNA"/>
</dbReference>